<organism evidence="1 2">
    <name type="scientific">Streptomyces europaeiscabiei</name>
    <dbReference type="NCBI Taxonomy" id="146819"/>
    <lineage>
        <taxon>Bacteria</taxon>
        <taxon>Bacillati</taxon>
        <taxon>Actinomycetota</taxon>
        <taxon>Actinomycetes</taxon>
        <taxon>Kitasatosporales</taxon>
        <taxon>Streptomycetaceae</taxon>
        <taxon>Streptomyces</taxon>
    </lineage>
</organism>
<reference evidence="1" key="1">
    <citation type="journal article" date="2023" name="Microb. Genom.">
        <title>Mesoterricola silvestris gen. nov., sp. nov., Mesoterricola sediminis sp. nov., Geothrix oryzae sp. nov., Geothrix edaphica sp. nov., Geothrix rubra sp. nov., and Geothrix limicola sp. nov., six novel members of Acidobacteriota isolated from soils.</title>
        <authorList>
            <person name="Weisberg A.J."/>
            <person name="Pearce E."/>
            <person name="Kramer C.G."/>
            <person name="Chang J.H."/>
            <person name="Clarke C.R."/>
        </authorList>
    </citation>
    <scope>NUCLEOTIDE SEQUENCE</scope>
    <source>
        <strain evidence="1">ND06-05F</strain>
    </source>
</reference>
<sequence length="44" mass="4832">VLCVGAVGLLALCLPRLMSYDVRTNEHAVRLRKRREACPPVTPG</sequence>
<dbReference type="Proteomes" id="UP001273589">
    <property type="component" value="Unassembled WGS sequence"/>
</dbReference>
<comment type="caution">
    <text evidence="1">The sequence shown here is derived from an EMBL/GenBank/DDBJ whole genome shotgun (WGS) entry which is preliminary data.</text>
</comment>
<protein>
    <submittedName>
        <fullName evidence="1">MFS transporter</fullName>
    </submittedName>
</protein>
<accession>A0AAJ2UP67</accession>
<feature type="non-terminal residue" evidence="1">
    <location>
        <position position="1"/>
    </location>
</feature>
<dbReference type="EMBL" id="JARAWN010000241">
    <property type="protein sequence ID" value="MDX3133890.1"/>
    <property type="molecule type" value="Genomic_DNA"/>
</dbReference>
<evidence type="ECO:0000313" key="2">
    <source>
        <dbReference type="Proteomes" id="UP001273589"/>
    </source>
</evidence>
<dbReference type="AlphaFoldDB" id="A0AAJ2UP67"/>
<gene>
    <name evidence="1" type="ORF">PV367_29840</name>
</gene>
<name>A0AAJ2UP67_9ACTN</name>
<evidence type="ECO:0000313" key="1">
    <source>
        <dbReference type="EMBL" id="MDX3133890.1"/>
    </source>
</evidence>
<proteinExistence type="predicted"/>